<organism evidence="2 3">
    <name type="scientific">Xenorhabdus beddingii</name>
    <dbReference type="NCBI Taxonomy" id="40578"/>
    <lineage>
        <taxon>Bacteria</taxon>
        <taxon>Pseudomonadati</taxon>
        <taxon>Pseudomonadota</taxon>
        <taxon>Gammaproteobacteria</taxon>
        <taxon>Enterobacterales</taxon>
        <taxon>Morganellaceae</taxon>
        <taxon>Xenorhabdus</taxon>
    </lineage>
</organism>
<keyword evidence="1" id="KW-0472">Membrane</keyword>
<dbReference type="AlphaFoldDB" id="A0A1Y2SNE5"/>
<keyword evidence="3" id="KW-1185">Reference proteome</keyword>
<keyword evidence="1" id="KW-0812">Transmembrane</keyword>
<feature type="transmembrane region" description="Helical" evidence="1">
    <location>
        <begin position="7"/>
        <end position="31"/>
    </location>
</feature>
<keyword evidence="1" id="KW-1133">Transmembrane helix</keyword>
<evidence type="ECO:0000313" key="2">
    <source>
        <dbReference type="EMBL" id="OTA20379.1"/>
    </source>
</evidence>
<accession>A0A1Y2SNE5</accession>
<sequence length="66" mass="6965">MGMVILPVGVLLLVSVLACLIAFIATCWIYLQKGQAVNSFFIIVSGGGLALSSYGLYKLLSIIGMI</sequence>
<reference evidence="2 3" key="1">
    <citation type="submission" date="2017-01" db="EMBL/GenBank/DDBJ databases">
        <title>Deconstructing symbiosis and pathogenesis requirements using a combined genomic-metabolomic approach.</title>
        <authorList>
            <person name="Tobias N.J."/>
            <person name="Wolff H."/>
            <person name="Djahanschiri B."/>
            <person name="Ebersberger I."/>
            <person name="Bode H.B."/>
        </authorList>
    </citation>
    <scope>NUCLEOTIDE SEQUENCE [LARGE SCALE GENOMIC DNA]</scope>
    <source>
        <strain evidence="2 3">DSM 4764</strain>
    </source>
</reference>
<protein>
    <submittedName>
        <fullName evidence="2">Uncharacterized protein</fullName>
    </submittedName>
</protein>
<evidence type="ECO:0000256" key="1">
    <source>
        <dbReference type="SAM" id="Phobius"/>
    </source>
</evidence>
<dbReference type="EMBL" id="MUBK01000010">
    <property type="protein sequence ID" value="OTA20379.1"/>
    <property type="molecule type" value="Genomic_DNA"/>
</dbReference>
<feature type="transmembrane region" description="Helical" evidence="1">
    <location>
        <begin position="37"/>
        <end position="57"/>
    </location>
</feature>
<gene>
    <name evidence="2" type="ORF">Xbed_01605</name>
</gene>
<proteinExistence type="predicted"/>
<dbReference type="Proteomes" id="UP000194204">
    <property type="component" value="Unassembled WGS sequence"/>
</dbReference>
<comment type="caution">
    <text evidence="2">The sequence shown here is derived from an EMBL/GenBank/DDBJ whole genome shotgun (WGS) entry which is preliminary data.</text>
</comment>
<evidence type="ECO:0000313" key="3">
    <source>
        <dbReference type="Proteomes" id="UP000194204"/>
    </source>
</evidence>
<dbReference type="RefSeq" id="WP_086112387.1">
    <property type="nucleotide sequence ID" value="NZ_CAWNHF010000002.1"/>
</dbReference>
<name>A0A1Y2SNE5_9GAMM</name>